<feature type="region of interest" description="Disordered" evidence="1">
    <location>
        <begin position="69"/>
        <end position="112"/>
    </location>
</feature>
<name>A0A1C3E794_9PLAN</name>
<protein>
    <submittedName>
        <fullName evidence="2">Uncharacterized protein</fullName>
    </submittedName>
</protein>
<keyword evidence="3" id="KW-1185">Reference proteome</keyword>
<gene>
    <name evidence="2" type="ORF">A6X21_09715</name>
</gene>
<organism evidence="2 3">
    <name type="scientific">Planctopirus hydrillae</name>
    <dbReference type="NCBI Taxonomy" id="1841610"/>
    <lineage>
        <taxon>Bacteria</taxon>
        <taxon>Pseudomonadati</taxon>
        <taxon>Planctomycetota</taxon>
        <taxon>Planctomycetia</taxon>
        <taxon>Planctomycetales</taxon>
        <taxon>Planctomycetaceae</taxon>
        <taxon>Planctopirus</taxon>
    </lineage>
</organism>
<evidence type="ECO:0000313" key="2">
    <source>
        <dbReference type="EMBL" id="ODA29084.1"/>
    </source>
</evidence>
<proteinExistence type="predicted"/>
<dbReference type="Proteomes" id="UP000094828">
    <property type="component" value="Unassembled WGS sequence"/>
</dbReference>
<accession>A0A1C3E794</accession>
<comment type="caution">
    <text evidence="2">The sequence shown here is derived from an EMBL/GenBank/DDBJ whole genome shotgun (WGS) entry which is preliminary data.</text>
</comment>
<dbReference type="OrthoDB" id="289470at2"/>
<dbReference type="EMBL" id="LYDR01000144">
    <property type="protein sequence ID" value="ODA29084.1"/>
    <property type="molecule type" value="Genomic_DNA"/>
</dbReference>
<evidence type="ECO:0000313" key="3">
    <source>
        <dbReference type="Proteomes" id="UP000094828"/>
    </source>
</evidence>
<dbReference type="RefSeq" id="WP_068850312.1">
    <property type="nucleotide sequence ID" value="NZ_LYDR01000144.1"/>
</dbReference>
<dbReference type="AlphaFoldDB" id="A0A1C3E794"/>
<sequence length="257" mass="28351">MLKVNVGLSRKLSRDYNSTGFSLNLERELCVGTDDPEVLIEKIKEVYDLAEEALNQQIERYEADSAIASRDEAPPPRNGQQHNGANRLPPSNPEPEPRPKPETGNVQAPNGDAATNKQVQYLLNLGKRYGLTPPQLEGRIETILGKRIGVYDLTKKEAGDVIDALSQNGSPATNGNGRTRASMDPQFAWNELLDAVAEDDLAEAELRAEALVTWLDRKGFPPQTSLRVLPSHWDEAICRYVCRKVMASAPSHKRGIG</sequence>
<reference evidence="2 3" key="1">
    <citation type="submission" date="2016-05" db="EMBL/GenBank/DDBJ databases">
        <title>Genomic and physiological characterization of Planctopirus sp. isolated from fresh water lake.</title>
        <authorList>
            <person name="Subhash Y."/>
            <person name="Ramana C."/>
        </authorList>
    </citation>
    <scope>NUCLEOTIDE SEQUENCE [LARGE SCALE GENOMIC DNA]</scope>
    <source>
        <strain evidence="2 3">JC280</strain>
    </source>
</reference>
<dbReference type="STRING" id="1841610.A6X21_09715"/>
<evidence type="ECO:0000256" key="1">
    <source>
        <dbReference type="SAM" id="MobiDB-lite"/>
    </source>
</evidence>